<reference evidence="8" key="1">
    <citation type="submission" date="2023-07" db="EMBL/GenBank/DDBJ databases">
        <title>30 novel species of actinomycetes from the DSMZ collection.</title>
        <authorList>
            <person name="Nouioui I."/>
        </authorList>
    </citation>
    <scope>NUCLEOTIDE SEQUENCE [LARGE SCALE GENOMIC DNA]</scope>
    <source>
        <strain evidence="8">DSM 41982</strain>
    </source>
</reference>
<dbReference type="Pfam" id="PF00440">
    <property type="entry name" value="TetR_N"/>
    <property type="match status" value="1"/>
</dbReference>
<dbReference type="GO" id="GO:0003677">
    <property type="term" value="F:DNA binding"/>
    <property type="evidence" value="ECO:0007669"/>
    <property type="project" value="UniProtKB-UniRule"/>
</dbReference>
<keyword evidence="2 4" id="KW-0238">DNA-binding</keyword>
<evidence type="ECO:0000256" key="3">
    <source>
        <dbReference type="ARBA" id="ARBA00023163"/>
    </source>
</evidence>
<evidence type="ECO:0000256" key="4">
    <source>
        <dbReference type="PROSITE-ProRule" id="PRU00335"/>
    </source>
</evidence>
<evidence type="ECO:0000313" key="6">
    <source>
        <dbReference type="EMBL" id="MDT0410547.1"/>
    </source>
</evidence>
<dbReference type="PROSITE" id="PS50977">
    <property type="entry name" value="HTH_TETR_2"/>
    <property type="match status" value="1"/>
</dbReference>
<dbReference type="Proteomes" id="UP001183607">
    <property type="component" value="Unassembled WGS sequence"/>
</dbReference>
<dbReference type="InterPro" id="IPR001647">
    <property type="entry name" value="HTH_TetR"/>
</dbReference>
<proteinExistence type="predicted"/>
<accession>A0ABD5E2F0</accession>
<evidence type="ECO:0000313" key="9">
    <source>
        <dbReference type="Proteomes" id="UP001183610"/>
    </source>
</evidence>
<dbReference type="EMBL" id="JAVRET010000033">
    <property type="protein sequence ID" value="MDT0410547.1"/>
    <property type="molecule type" value="Genomic_DNA"/>
</dbReference>
<organism evidence="7 8">
    <name type="scientific">Streptomyces evansiae</name>
    <dbReference type="NCBI Taxonomy" id="3075535"/>
    <lineage>
        <taxon>Bacteria</taxon>
        <taxon>Bacillati</taxon>
        <taxon>Actinomycetota</taxon>
        <taxon>Actinomycetes</taxon>
        <taxon>Kitasatosporales</taxon>
        <taxon>Streptomycetaceae</taxon>
        <taxon>Streptomyces</taxon>
    </lineage>
</organism>
<dbReference type="GO" id="GO:0006355">
    <property type="term" value="P:regulation of DNA-templated transcription"/>
    <property type="evidence" value="ECO:0007669"/>
    <property type="project" value="UniProtKB-ARBA"/>
</dbReference>
<keyword evidence="9" id="KW-1185">Reference proteome</keyword>
<dbReference type="InterPro" id="IPR036271">
    <property type="entry name" value="Tet_transcr_reg_TetR-rel_C_sf"/>
</dbReference>
<comment type="caution">
    <text evidence="7">The sequence shown here is derived from an EMBL/GenBank/DDBJ whole genome shotgun (WGS) entry which is preliminary data.</text>
</comment>
<sequence length="182" mass="19750">MTVDRDQVLRSAATLLVRRSGSTMDEVARAAGVSRATLHRLFAGREALVRALEELGIRECEAAVAAARTDEGPAVDALRRLVAGLQGPAPLLSFLITEAQLFEGEEIDEGWARLDGRFTALFARGQRTGEFRIDLSPTWLTEALYALIGSCGWCVVDGRVAAQDFPRNVSELLLGGVLRRTP</sequence>
<gene>
    <name evidence="7" type="ORF">RM574_08980</name>
    <name evidence="6" type="ORF">RM698_15990</name>
</gene>
<keyword evidence="1" id="KW-0805">Transcription regulation</keyword>
<evidence type="ECO:0000259" key="5">
    <source>
        <dbReference type="PROSITE" id="PS50977"/>
    </source>
</evidence>
<dbReference type="PANTHER" id="PTHR30055">
    <property type="entry name" value="HTH-TYPE TRANSCRIPTIONAL REGULATOR RUTR"/>
    <property type="match status" value="1"/>
</dbReference>
<dbReference type="PANTHER" id="PTHR30055:SF234">
    <property type="entry name" value="HTH-TYPE TRANSCRIPTIONAL REGULATOR BETI"/>
    <property type="match status" value="1"/>
</dbReference>
<dbReference type="AlphaFoldDB" id="A0ABD5E2F0"/>
<reference evidence="7" key="2">
    <citation type="submission" date="2024-03" db="EMBL/GenBank/DDBJ databases">
        <title>30 novel species of actinomycetes from the DSMZ collection.</title>
        <authorList>
            <person name="Nouioui I."/>
        </authorList>
    </citation>
    <scope>NUCLEOTIDE SEQUENCE</scope>
    <source>
        <strain evidence="6 9">DSM 41979</strain>
        <strain evidence="7">DSM 41982</strain>
    </source>
</reference>
<dbReference type="InterPro" id="IPR050109">
    <property type="entry name" value="HTH-type_TetR-like_transc_reg"/>
</dbReference>
<evidence type="ECO:0000313" key="7">
    <source>
        <dbReference type="EMBL" id="MDT0415626.1"/>
    </source>
</evidence>
<feature type="domain" description="HTH tetR-type" evidence="5">
    <location>
        <begin position="2"/>
        <end position="60"/>
    </location>
</feature>
<dbReference type="RefSeq" id="WP_010273074.1">
    <property type="nucleotide sequence ID" value="NZ_JAVRER010000010.1"/>
</dbReference>
<protein>
    <submittedName>
        <fullName evidence="7">TetR/AcrR family transcriptional regulator</fullName>
    </submittedName>
</protein>
<dbReference type="InterPro" id="IPR009057">
    <property type="entry name" value="Homeodomain-like_sf"/>
</dbReference>
<dbReference type="SUPFAM" id="SSF46689">
    <property type="entry name" value="Homeodomain-like"/>
    <property type="match status" value="1"/>
</dbReference>
<dbReference type="EMBL" id="JAVRER010000010">
    <property type="protein sequence ID" value="MDT0415626.1"/>
    <property type="molecule type" value="Genomic_DNA"/>
</dbReference>
<dbReference type="SUPFAM" id="SSF48498">
    <property type="entry name" value="Tetracyclin repressor-like, C-terminal domain"/>
    <property type="match status" value="1"/>
</dbReference>
<evidence type="ECO:0000313" key="8">
    <source>
        <dbReference type="Proteomes" id="UP001183607"/>
    </source>
</evidence>
<feature type="DNA-binding region" description="H-T-H motif" evidence="4">
    <location>
        <begin position="23"/>
        <end position="42"/>
    </location>
</feature>
<evidence type="ECO:0000256" key="1">
    <source>
        <dbReference type="ARBA" id="ARBA00023015"/>
    </source>
</evidence>
<name>A0ABD5E2F0_9ACTN</name>
<evidence type="ECO:0000256" key="2">
    <source>
        <dbReference type="ARBA" id="ARBA00023125"/>
    </source>
</evidence>
<dbReference type="Proteomes" id="UP001183610">
    <property type="component" value="Unassembled WGS sequence"/>
</dbReference>
<keyword evidence="3" id="KW-0804">Transcription</keyword>
<dbReference type="Gene3D" id="1.10.357.10">
    <property type="entry name" value="Tetracycline Repressor, domain 2"/>
    <property type="match status" value="1"/>
</dbReference>